<evidence type="ECO:0000259" key="15">
    <source>
        <dbReference type="PROSITE" id="PS50011"/>
    </source>
</evidence>
<keyword evidence="10 13" id="KW-0067">ATP-binding</keyword>
<comment type="catalytic activity">
    <reaction evidence="12">
        <text>L-seryl-[protein] + ATP = O-phospho-L-seryl-[protein] + ADP + H(+)</text>
        <dbReference type="Rhea" id="RHEA:17989"/>
        <dbReference type="Rhea" id="RHEA-COMP:9863"/>
        <dbReference type="Rhea" id="RHEA-COMP:11604"/>
        <dbReference type="ChEBI" id="CHEBI:15378"/>
        <dbReference type="ChEBI" id="CHEBI:29999"/>
        <dbReference type="ChEBI" id="CHEBI:30616"/>
        <dbReference type="ChEBI" id="CHEBI:83421"/>
        <dbReference type="ChEBI" id="CHEBI:456216"/>
        <dbReference type="EC" id="2.7.11.1"/>
    </reaction>
</comment>
<feature type="binding site" evidence="13">
    <location>
        <position position="107"/>
    </location>
    <ligand>
        <name>ATP</name>
        <dbReference type="ChEBI" id="CHEBI:30616"/>
    </ligand>
</feature>
<evidence type="ECO:0000313" key="17">
    <source>
        <dbReference type="Proteomes" id="UP000001357"/>
    </source>
</evidence>
<keyword evidence="8 13" id="KW-0547">Nucleotide-binding</keyword>
<dbReference type="GO" id="GO:0071944">
    <property type="term" value="C:cell periphery"/>
    <property type="evidence" value="ECO:0007669"/>
    <property type="project" value="UniProtKB-ARBA"/>
</dbReference>
<dbReference type="GO" id="GO:0046620">
    <property type="term" value="P:regulation of organ growth"/>
    <property type="evidence" value="ECO:0000318"/>
    <property type="project" value="GO_Central"/>
</dbReference>
<evidence type="ECO:0000256" key="5">
    <source>
        <dbReference type="ARBA" id="ARBA00022527"/>
    </source>
</evidence>
<dbReference type="GO" id="GO:0005524">
    <property type="term" value="F:ATP binding"/>
    <property type="evidence" value="ECO:0007669"/>
    <property type="project" value="UniProtKB-UniRule"/>
</dbReference>
<organism evidence="16 17">
    <name type="scientific">Monosiga brevicollis</name>
    <name type="common">Choanoflagellate</name>
    <dbReference type="NCBI Taxonomy" id="81824"/>
    <lineage>
        <taxon>Eukaryota</taxon>
        <taxon>Choanoflagellata</taxon>
        <taxon>Craspedida</taxon>
        <taxon>Salpingoecidae</taxon>
        <taxon>Monosiga</taxon>
    </lineage>
</organism>
<evidence type="ECO:0000256" key="7">
    <source>
        <dbReference type="ARBA" id="ARBA00022679"/>
    </source>
</evidence>
<dbReference type="GO" id="GO:0000082">
    <property type="term" value="P:G1/S transition of mitotic cell cycle"/>
    <property type="evidence" value="ECO:0000318"/>
    <property type="project" value="GO_Central"/>
</dbReference>
<keyword evidence="5 14" id="KW-0723">Serine/threonine-protein kinase</keyword>
<accession>A9UVF9</accession>
<evidence type="ECO:0000256" key="11">
    <source>
        <dbReference type="ARBA" id="ARBA00047899"/>
    </source>
</evidence>
<dbReference type="Gene3D" id="3.30.200.20">
    <property type="entry name" value="Phosphorylase Kinase, domain 1"/>
    <property type="match status" value="1"/>
</dbReference>
<dbReference type="PROSITE" id="PS00108">
    <property type="entry name" value="PROTEIN_KINASE_ST"/>
    <property type="match status" value="1"/>
</dbReference>
<dbReference type="PROSITE" id="PS50011">
    <property type="entry name" value="PROTEIN_KINASE_DOM"/>
    <property type="match status" value="1"/>
</dbReference>
<evidence type="ECO:0000256" key="10">
    <source>
        <dbReference type="ARBA" id="ARBA00022840"/>
    </source>
</evidence>
<dbReference type="SMART" id="SM00220">
    <property type="entry name" value="S_TKc"/>
    <property type="match status" value="1"/>
</dbReference>
<dbReference type="OMA" id="MLVHHAL"/>
<dbReference type="SUPFAM" id="SSF56112">
    <property type="entry name" value="Protein kinase-like (PK-like)"/>
    <property type="match status" value="1"/>
</dbReference>
<dbReference type="GO" id="GO:0004674">
    <property type="term" value="F:protein serine/threonine kinase activity"/>
    <property type="evidence" value="ECO:0000318"/>
    <property type="project" value="GO_Central"/>
</dbReference>
<dbReference type="eggNOG" id="KOG0608">
    <property type="taxonomic scope" value="Eukaryota"/>
</dbReference>
<dbReference type="Pfam" id="PF00069">
    <property type="entry name" value="Pkinase"/>
    <property type="match status" value="1"/>
</dbReference>
<comment type="catalytic activity">
    <reaction evidence="11">
        <text>L-threonyl-[protein] + ATP = O-phospho-L-threonyl-[protein] + ADP + H(+)</text>
        <dbReference type="Rhea" id="RHEA:46608"/>
        <dbReference type="Rhea" id="RHEA-COMP:11060"/>
        <dbReference type="Rhea" id="RHEA-COMP:11605"/>
        <dbReference type="ChEBI" id="CHEBI:15378"/>
        <dbReference type="ChEBI" id="CHEBI:30013"/>
        <dbReference type="ChEBI" id="CHEBI:30616"/>
        <dbReference type="ChEBI" id="CHEBI:61977"/>
        <dbReference type="ChEBI" id="CHEBI:456216"/>
        <dbReference type="EC" id="2.7.11.1"/>
    </reaction>
</comment>
<dbReference type="KEGG" id="mbr:MONBRDRAFT_1233"/>
<dbReference type="InterPro" id="IPR008271">
    <property type="entry name" value="Ser/Thr_kinase_AS"/>
</dbReference>
<dbReference type="InterPro" id="IPR050236">
    <property type="entry name" value="Ser_Thr_kinase_AGC"/>
</dbReference>
<evidence type="ECO:0000256" key="12">
    <source>
        <dbReference type="ARBA" id="ARBA00048679"/>
    </source>
</evidence>
<evidence type="ECO:0000256" key="2">
    <source>
        <dbReference type="ARBA" id="ARBA00009903"/>
    </source>
</evidence>
<keyword evidence="17" id="KW-1185">Reference proteome</keyword>
<dbReference type="AlphaFoldDB" id="A9UVF9"/>
<dbReference type="GO" id="GO:0035329">
    <property type="term" value="P:hippo signaling"/>
    <property type="evidence" value="ECO:0000318"/>
    <property type="project" value="GO_Central"/>
</dbReference>
<evidence type="ECO:0000256" key="8">
    <source>
        <dbReference type="ARBA" id="ARBA00022741"/>
    </source>
</evidence>
<dbReference type="EC" id="2.7.11.1" evidence="3"/>
<comment type="subcellular location">
    <subcellularLocation>
        <location evidence="1">Cytoplasm</location>
    </subcellularLocation>
</comment>
<keyword evidence="4" id="KW-0963">Cytoplasm</keyword>
<dbReference type="EMBL" id="CH991547">
    <property type="protein sequence ID" value="EDQ90574.1"/>
    <property type="molecule type" value="Genomic_DNA"/>
</dbReference>
<dbReference type="RefSeq" id="XP_001744625.1">
    <property type="nucleotide sequence ID" value="XM_001744573.1"/>
</dbReference>
<feature type="non-terminal residue" evidence="16">
    <location>
        <position position="380"/>
    </location>
</feature>
<evidence type="ECO:0000256" key="14">
    <source>
        <dbReference type="RuleBase" id="RU000304"/>
    </source>
</evidence>
<keyword evidence="6" id="KW-0597">Phosphoprotein</keyword>
<dbReference type="PANTHER" id="PTHR24356">
    <property type="entry name" value="SERINE/THREONINE-PROTEIN KINASE"/>
    <property type="match status" value="1"/>
</dbReference>
<dbReference type="FunFam" id="1.10.510.10:FF:000057">
    <property type="entry name" value="Non-specific serine/threonine protein kinase"/>
    <property type="match status" value="1"/>
</dbReference>
<keyword evidence="9" id="KW-0418">Kinase</keyword>
<gene>
    <name evidence="16" type="ORF">MONBRDRAFT_1233</name>
</gene>
<evidence type="ECO:0000313" key="16">
    <source>
        <dbReference type="EMBL" id="EDQ90574.1"/>
    </source>
</evidence>
<dbReference type="GeneID" id="5889737"/>
<evidence type="ECO:0000256" key="9">
    <source>
        <dbReference type="ARBA" id="ARBA00022777"/>
    </source>
</evidence>
<dbReference type="Gene3D" id="1.10.510.10">
    <property type="entry name" value="Transferase(Phosphotransferase) domain 1"/>
    <property type="match status" value="1"/>
</dbReference>
<evidence type="ECO:0000256" key="1">
    <source>
        <dbReference type="ARBA" id="ARBA00004496"/>
    </source>
</evidence>
<dbReference type="GO" id="GO:0005737">
    <property type="term" value="C:cytoplasm"/>
    <property type="evidence" value="ECO:0007669"/>
    <property type="project" value="UniProtKB-SubCell"/>
</dbReference>
<dbReference type="STRING" id="81824.A9UVF9"/>
<evidence type="ECO:0000256" key="4">
    <source>
        <dbReference type="ARBA" id="ARBA00022490"/>
    </source>
</evidence>
<dbReference type="InterPro" id="IPR000719">
    <property type="entry name" value="Prot_kinase_dom"/>
</dbReference>
<dbReference type="GO" id="GO:0043065">
    <property type="term" value="P:positive regulation of apoptotic process"/>
    <property type="evidence" value="ECO:0000318"/>
    <property type="project" value="GO_Central"/>
</dbReference>
<evidence type="ECO:0000256" key="3">
    <source>
        <dbReference type="ARBA" id="ARBA00012513"/>
    </source>
</evidence>
<proteinExistence type="inferred from homology"/>
<keyword evidence="7" id="KW-0808">Transferase</keyword>
<dbReference type="InterPro" id="IPR017441">
    <property type="entry name" value="Protein_kinase_ATP_BS"/>
</dbReference>
<evidence type="ECO:0000256" key="13">
    <source>
        <dbReference type="PROSITE-ProRule" id="PRU10141"/>
    </source>
</evidence>
<comment type="similarity">
    <text evidence="2">Belongs to the protein kinase superfamily. AGC Ser/Thr protein kinase family.</text>
</comment>
<protein>
    <recommendedName>
        <fullName evidence="3">non-specific serine/threonine protein kinase</fullName>
        <ecNumber evidence="3">2.7.11.1</ecNumber>
    </recommendedName>
</protein>
<dbReference type="PROSITE" id="PS00107">
    <property type="entry name" value="PROTEIN_KINASE_ATP"/>
    <property type="match status" value="1"/>
</dbReference>
<dbReference type="FunFam" id="1.10.510.10:FF:000086">
    <property type="entry name" value="Non-specific serine/threonine protein kinase"/>
    <property type="match status" value="1"/>
</dbReference>
<dbReference type="InterPro" id="IPR011009">
    <property type="entry name" value="Kinase-like_dom_sf"/>
</dbReference>
<sequence>FSEETIEKASACKYHLRQHYRHMHRVRVDRVRRRQDLEEEMNQYQLLDREKAQVRAGLMRLETNHLRRQRQPITLNMFHVLRAIGQGAFGTVSLAKCTEDNQVYALKQMSKQDIIDRRQVSHVRAERDVLAQADSDWVVKLHYSFQDPRYLYFAMEYLPGGDLLELLNRYGVFPEEAARFYMAELVMAVSSVHNMQFIHRDIKPDNVLIDAEGHIKLADFGLCTGFKWRKEESFYNFAAVDTAPIDEQAELIGCTCTHQTRSMAESLVGTPNYIAPEVFLRQRYDERCDWWSLGVMLYEMLIGKPPFSAPTPLATRDRVINWRQTLRVAVDSNHSAAATDLILRLCCDVEHRLGSEQGVSDIMAHPFFTGTVWDRTNPVP</sequence>
<dbReference type="FunFam" id="3.30.200.20:FF:000192">
    <property type="entry name" value="Serine/threonine-protein kinase cot-1"/>
    <property type="match status" value="1"/>
</dbReference>
<feature type="domain" description="Protein kinase" evidence="15">
    <location>
        <begin position="78"/>
        <end position="368"/>
    </location>
</feature>
<dbReference type="PANTHER" id="PTHR24356:SF418">
    <property type="entry name" value="SERINE_THREONINE-PROTEIN KINASE WARTS"/>
    <property type="match status" value="1"/>
</dbReference>
<dbReference type="InParanoid" id="A9UVF9"/>
<name>A9UVF9_MONBE</name>
<dbReference type="Proteomes" id="UP000001357">
    <property type="component" value="Unassembled WGS sequence"/>
</dbReference>
<reference evidence="16 17" key="1">
    <citation type="journal article" date="2008" name="Nature">
        <title>The genome of the choanoflagellate Monosiga brevicollis and the origin of metazoans.</title>
        <authorList>
            <consortium name="JGI Sequencing"/>
            <person name="King N."/>
            <person name="Westbrook M.J."/>
            <person name="Young S.L."/>
            <person name="Kuo A."/>
            <person name="Abedin M."/>
            <person name="Chapman J."/>
            <person name="Fairclough S."/>
            <person name="Hellsten U."/>
            <person name="Isogai Y."/>
            <person name="Letunic I."/>
            <person name="Marr M."/>
            <person name="Pincus D."/>
            <person name="Putnam N."/>
            <person name="Rokas A."/>
            <person name="Wright K.J."/>
            <person name="Zuzow R."/>
            <person name="Dirks W."/>
            <person name="Good M."/>
            <person name="Goodstein D."/>
            <person name="Lemons D."/>
            <person name="Li W."/>
            <person name="Lyons J.B."/>
            <person name="Morris A."/>
            <person name="Nichols S."/>
            <person name="Richter D.J."/>
            <person name="Salamov A."/>
            <person name="Bork P."/>
            <person name="Lim W.A."/>
            <person name="Manning G."/>
            <person name="Miller W.T."/>
            <person name="McGinnis W."/>
            <person name="Shapiro H."/>
            <person name="Tjian R."/>
            <person name="Grigoriev I.V."/>
            <person name="Rokhsar D."/>
        </authorList>
    </citation>
    <scope>NUCLEOTIDE SEQUENCE [LARGE SCALE GENOMIC DNA]</scope>
    <source>
        <strain evidence="17">MX1 / ATCC 50154</strain>
    </source>
</reference>
<evidence type="ECO:0000256" key="6">
    <source>
        <dbReference type="ARBA" id="ARBA00022553"/>
    </source>
</evidence>
<feature type="non-terminal residue" evidence="16">
    <location>
        <position position="1"/>
    </location>
</feature>